<organism evidence="1 2">
    <name type="scientific">Caenorhabditis tropicalis</name>
    <dbReference type="NCBI Taxonomy" id="1561998"/>
    <lineage>
        <taxon>Eukaryota</taxon>
        <taxon>Metazoa</taxon>
        <taxon>Ecdysozoa</taxon>
        <taxon>Nematoda</taxon>
        <taxon>Chromadorea</taxon>
        <taxon>Rhabditida</taxon>
        <taxon>Rhabditina</taxon>
        <taxon>Rhabditomorpha</taxon>
        <taxon>Rhabditoidea</taxon>
        <taxon>Rhabditidae</taxon>
        <taxon>Peloderinae</taxon>
        <taxon>Caenorhabditis</taxon>
    </lineage>
</organism>
<dbReference type="AlphaFoldDB" id="A0A1I7TCS0"/>
<protein>
    <submittedName>
        <fullName evidence="2">Uncharacterized protein</fullName>
    </submittedName>
</protein>
<dbReference type="Proteomes" id="UP000095282">
    <property type="component" value="Unplaced"/>
</dbReference>
<dbReference type="STRING" id="1561998.A0A1I7TCS0"/>
<name>A0A1I7TCS0_9PELO</name>
<sequence>MNVLVQQTQSLIDALRLADQVSCPYEKRYKKNKRYQRNPRSSIARSMPTLTEDKNFPVANYAPRVSIGATDFLVNDEEKRRKETLLQFSGYSTPKRHFVRTDQWTILYMCSVTMKKLIHVSIKNE</sequence>
<proteinExistence type="predicted"/>
<evidence type="ECO:0000313" key="1">
    <source>
        <dbReference type="Proteomes" id="UP000095282"/>
    </source>
</evidence>
<reference evidence="2" key="1">
    <citation type="submission" date="2016-11" db="UniProtKB">
        <authorList>
            <consortium name="WormBaseParasite"/>
        </authorList>
    </citation>
    <scope>IDENTIFICATION</scope>
</reference>
<dbReference type="WBParaSite" id="Csp11.Scaffold582.g4645.t1">
    <property type="protein sequence ID" value="Csp11.Scaffold582.g4645.t1"/>
    <property type="gene ID" value="Csp11.Scaffold582.g4645"/>
</dbReference>
<accession>A0A1I7TCS0</accession>
<evidence type="ECO:0000313" key="2">
    <source>
        <dbReference type="WBParaSite" id="Csp11.Scaffold582.g4645.t1"/>
    </source>
</evidence>
<dbReference type="eggNOG" id="ENOG502TK2K">
    <property type="taxonomic scope" value="Eukaryota"/>
</dbReference>
<keyword evidence="1" id="KW-1185">Reference proteome</keyword>